<dbReference type="OrthoDB" id="9803017at2"/>
<evidence type="ECO:0000256" key="1">
    <source>
        <dbReference type="ARBA" id="ARBA00022603"/>
    </source>
</evidence>
<keyword evidence="4" id="KW-1185">Reference proteome</keyword>
<evidence type="ECO:0000256" key="2">
    <source>
        <dbReference type="ARBA" id="ARBA00022679"/>
    </source>
</evidence>
<keyword evidence="1 3" id="KW-0489">Methyltransferase</keyword>
<gene>
    <name evidence="3" type="ORF">SP90_14360</name>
</gene>
<dbReference type="GO" id="GO:0031167">
    <property type="term" value="P:rRNA methylation"/>
    <property type="evidence" value="ECO:0007669"/>
    <property type="project" value="InterPro"/>
</dbReference>
<evidence type="ECO:0000313" key="3">
    <source>
        <dbReference type="EMBL" id="OBQ46075.1"/>
    </source>
</evidence>
<dbReference type="PATRIC" id="fig|1560234.3.peg.2155"/>
<dbReference type="AlphaFoldDB" id="A0A1B7X9M0"/>
<protein>
    <submittedName>
        <fullName evidence="3">Methyltransferase</fullName>
    </submittedName>
</protein>
<dbReference type="STRING" id="1560234.SP90_14360"/>
<dbReference type="Pfam" id="PF03602">
    <property type="entry name" value="Cons_hypoth95"/>
    <property type="match status" value="1"/>
</dbReference>
<dbReference type="NCBIfam" id="TIGR00095">
    <property type="entry name" value="16S rRNA (guanine(966)-N(2))-methyltransferase RsmD"/>
    <property type="match status" value="1"/>
</dbReference>
<dbReference type="SUPFAM" id="SSF53335">
    <property type="entry name" value="S-adenosyl-L-methionine-dependent methyltransferases"/>
    <property type="match status" value="1"/>
</dbReference>
<dbReference type="InterPro" id="IPR002052">
    <property type="entry name" value="DNA_methylase_N6_adenine_CS"/>
</dbReference>
<dbReference type="PANTHER" id="PTHR43542:SF1">
    <property type="entry name" value="METHYLTRANSFERASE"/>
    <property type="match status" value="1"/>
</dbReference>
<name>A0A1B7X9M0_9BACT</name>
<dbReference type="InterPro" id="IPR004398">
    <property type="entry name" value="RNA_MeTrfase_RsmD"/>
</dbReference>
<keyword evidence="2 3" id="KW-0808">Transferase</keyword>
<accession>A0A1B7X9M0</accession>
<dbReference type="CDD" id="cd02440">
    <property type="entry name" value="AdoMet_MTases"/>
    <property type="match status" value="1"/>
</dbReference>
<dbReference type="Proteomes" id="UP000091979">
    <property type="component" value="Unassembled WGS sequence"/>
</dbReference>
<dbReference type="PIRSF" id="PIRSF004553">
    <property type="entry name" value="CHP00095"/>
    <property type="match status" value="1"/>
</dbReference>
<comment type="caution">
    <text evidence="3">The sequence shown here is derived from an EMBL/GenBank/DDBJ whole genome shotgun (WGS) entry which is preliminary data.</text>
</comment>
<dbReference type="PANTHER" id="PTHR43542">
    <property type="entry name" value="METHYLTRANSFERASE"/>
    <property type="match status" value="1"/>
</dbReference>
<sequence length="190" mass="21172">MRIIAGEYRGRVLKTTSAPGYRPATSKVRQALFSMLEARGVYWPECRVLDLFAGSGSLAFEALSRGAEEAWFVEMNKTAAKLINENAQKIGIPTSRYSVMAEDLFKIISRRAAEPFDLIFIDPPYGKNFLTPAMKAVLRNGWLAEGGIICAEVEAKLDLPPEADHSELELIANRAYGQTRILLWTTEESE</sequence>
<dbReference type="PROSITE" id="PS00092">
    <property type="entry name" value="N6_MTASE"/>
    <property type="match status" value="1"/>
</dbReference>
<proteinExistence type="predicted"/>
<evidence type="ECO:0000313" key="4">
    <source>
        <dbReference type="Proteomes" id="UP000091979"/>
    </source>
</evidence>
<organism evidence="3 4">
    <name type="scientific">Halodesulfovibrio spirochaetisodalis</name>
    <dbReference type="NCBI Taxonomy" id="1560234"/>
    <lineage>
        <taxon>Bacteria</taxon>
        <taxon>Pseudomonadati</taxon>
        <taxon>Thermodesulfobacteriota</taxon>
        <taxon>Desulfovibrionia</taxon>
        <taxon>Desulfovibrionales</taxon>
        <taxon>Desulfovibrionaceae</taxon>
        <taxon>Halodesulfovibrio</taxon>
    </lineage>
</organism>
<dbReference type="GO" id="GO:0008168">
    <property type="term" value="F:methyltransferase activity"/>
    <property type="evidence" value="ECO:0007669"/>
    <property type="project" value="UniProtKB-KW"/>
</dbReference>
<dbReference type="RefSeq" id="WP_066857767.1">
    <property type="nucleotide sequence ID" value="NZ_JXMS01000031.1"/>
</dbReference>
<dbReference type="Gene3D" id="3.40.50.150">
    <property type="entry name" value="Vaccinia Virus protein VP39"/>
    <property type="match status" value="1"/>
</dbReference>
<dbReference type="GO" id="GO:0003676">
    <property type="term" value="F:nucleic acid binding"/>
    <property type="evidence" value="ECO:0007669"/>
    <property type="project" value="InterPro"/>
</dbReference>
<dbReference type="InterPro" id="IPR029063">
    <property type="entry name" value="SAM-dependent_MTases_sf"/>
</dbReference>
<dbReference type="EMBL" id="JXMS01000031">
    <property type="protein sequence ID" value="OBQ46075.1"/>
    <property type="molecule type" value="Genomic_DNA"/>
</dbReference>
<reference evidence="3 4" key="1">
    <citation type="submission" date="2015-01" db="EMBL/GenBank/DDBJ databases">
        <title>Desulfovibrio sp. JC271 draft genome sequence.</title>
        <authorList>
            <person name="Shivani Y."/>
            <person name="Subhash Y."/>
            <person name="Sasikala C."/>
            <person name="Ramana C.V."/>
        </authorList>
    </citation>
    <scope>NUCLEOTIDE SEQUENCE [LARGE SCALE GENOMIC DNA]</scope>
    <source>
        <strain evidence="3 4">JC271</strain>
    </source>
</reference>